<protein>
    <submittedName>
        <fullName evidence="1">Uncharacterized protein</fullName>
    </submittedName>
</protein>
<evidence type="ECO:0000313" key="2">
    <source>
        <dbReference type="Proteomes" id="UP000700815"/>
    </source>
</evidence>
<gene>
    <name evidence="1" type="ORF">KIH79_09210</name>
</gene>
<sequence length="100" mass="11074">MPTENEKQAQAKQALEWLNKHWSQSKACPICGQAQWQLSPACMIVEDLGPNHTFDYSNQLSYIPVNPVVCMNCGYTFLINSAIGERAAKDGSKETTPDGQ</sequence>
<accession>A0ABS6WHP0</accession>
<dbReference type="RefSeq" id="WP_219059114.1">
    <property type="nucleotide sequence ID" value="NZ_JAHBBH010000027.1"/>
</dbReference>
<name>A0ABS6WHP0_9BIFI</name>
<reference evidence="1 2" key="1">
    <citation type="submission" date="2021-05" db="EMBL/GenBank/DDBJ databases">
        <title>Phylogenetic classification of ten novel species belonging to the genus Bifidobacterium comprising B. colchicus sp. nov., B. abeli sp. nov., B. bicoloris sp. nov., B. guerezis sp. nov., B. rosaliae sp. nov., B. santillanensis sp. nov., B. argentati sp. nov., B. amazzoni sp. nov., B. pluviali sp. nov., and B. pinnaculum sp. nov.</title>
        <authorList>
            <person name="Lugli G.A."/>
            <person name="Ruiz Garcia L."/>
            <person name="Margolles A."/>
            <person name="Ventura M."/>
        </authorList>
    </citation>
    <scope>NUCLEOTIDE SEQUENCE [LARGE SCALE GENOMIC DNA]</scope>
    <source>
        <strain evidence="1 2">82T10</strain>
    </source>
</reference>
<dbReference type="Proteomes" id="UP000700815">
    <property type="component" value="Unassembled WGS sequence"/>
</dbReference>
<proteinExistence type="predicted"/>
<keyword evidence="2" id="KW-1185">Reference proteome</keyword>
<organism evidence="1 2">
    <name type="scientific">Bifidobacterium miconis</name>
    <dbReference type="NCBI Taxonomy" id="2834435"/>
    <lineage>
        <taxon>Bacteria</taxon>
        <taxon>Bacillati</taxon>
        <taxon>Actinomycetota</taxon>
        <taxon>Actinomycetes</taxon>
        <taxon>Bifidobacteriales</taxon>
        <taxon>Bifidobacteriaceae</taxon>
        <taxon>Bifidobacterium</taxon>
    </lineage>
</organism>
<dbReference type="EMBL" id="JAHBBH010000027">
    <property type="protein sequence ID" value="MBW3093094.1"/>
    <property type="molecule type" value="Genomic_DNA"/>
</dbReference>
<comment type="caution">
    <text evidence="1">The sequence shown here is derived from an EMBL/GenBank/DDBJ whole genome shotgun (WGS) entry which is preliminary data.</text>
</comment>
<evidence type="ECO:0000313" key="1">
    <source>
        <dbReference type="EMBL" id="MBW3093094.1"/>
    </source>
</evidence>